<proteinExistence type="predicted"/>
<name>A0A815SD37_ADIRI</name>
<protein>
    <recommendedName>
        <fullName evidence="2">Mutator-like transposase domain-containing protein</fullName>
    </recommendedName>
</protein>
<dbReference type="Pfam" id="PF20700">
    <property type="entry name" value="Mutator"/>
    <property type="match status" value="1"/>
</dbReference>
<sequence>MSNKKRIRRFGTRSIMKKRVHQSIQPITASSIQSNPISTTQTTTINPSTSLKRSSSASQQKIIKKKKLDLSSTSSNSNINIPMDGYTIIQNQILFSLMSKTNCEACGNHWNGTMNINKREGLFLIICFQCSSCANKITIETSPKVVSSNRRDINVRSQIGGHLCGLRHAGLSKLVGIMNLPSPVQDAIYSKWDKNLLPSVKSFSNRSMQKGVEEAVAAANSTELMVSGDGFWQTRGFQSRQGAAAVLSCVSAPKVLDIETCSKTCNVCALSVKKSDPAKYKDIIRSHQCETNHDKSSGVMESHAVLTMFKRSLSKYSVYYTRYVGDGDSKTFAVLSKTTPYPGKEIKKIEDLNHFSKRMKRALETKKRELGRKKLSDGKTIGGKNRLSAQAIIRLQMAFRSTIKKCKNNLNLLRQRSWAIFWHKYSTNNEPHHEWCSVDWCGYLKSIRDGTSYDHTSHALPRAVLDVIKPVFKNLCSRESLTRVIDASSSNPNEGFHSLVWLMSPKHKASSGTTFQIACHLAVIIFNDGYLALVNLLNAECGYRGHYTEQAMIHFDNSRLHTESKEMNRKKRKEASRIVQQNTGNDNDDGDGGSDGDSDGGSSGVNDDDNEEVETTDGDDEETTDGDDEETTDGDDEETTDGDDEETTDEIPLHRSFCRDLFHIDAT</sequence>
<comment type="caution">
    <text evidence="3">The sequence shown here is derived from an EMBL/GenBank/DDBJ whole genome shotgun (WGS) entry which is preliminary data.</text>
</comment>
<evidence type="ECO:0000259" key="2">
    <source>
        <dbReference type="Pfam" id="PF20700"/>
    </source>
</evidence>
<feature type="domain" description="Mutator-like transposase" evidence="2">
    <location>
        <begin position="99"/>
        <end position="441"/>
    </location>
</feature>
<feature type="compositionally biased region" description="Low complexity" evidence="1">
    <location>
        <begin position="30"/>
        <end position="58"/>
    </location>
</feature>
<evidence type="ECO:0000313" key="4">
    <source>
        <dbReference type="Proteomes" id="UP000663852"/>
    </source>
</evidence>
<feature type="compositionally biased region" description="Basic and acidic residues" evidence="1">
    <location>
        <begin position="651"/>
        <end position="667"/>
    </location>
</feature>
<evidence type="ECO:0000313" key="3">
    <source>
        <dbReference type="EMBL" id="CAF1487344.1"/>
    </source>
</evidence>
<dbReference type="InterPro" id="IPR049012">
    <property type="entry name" value="Mutator_transp_dom"/>
</dbReference>
<feature type="region of interest" description="Disordered" evidence="1">
    <location>
        <begin position="563"/>
        <end position="667"/>
    </location>
</feature>
<dbReference type="OrthoDB" id="10060618at2759"/>
<accession>A0A815SD37</accession>
<feature type="compositionally biased region" description="Acidic residues" evidence="1">
    <location>
        <begin position="586"/>
        <end position="598"/>
    </location>
</feature>
<reference evidence="3" key="1">
    <citation type="submission" date="2021-02" db="EMBL/GenBank/DDBJ databases">
        <authorList>
            <person name="Nowell W R."/>
        </authorList>
    </citation>
    <scope>NUCLEOTIDE SEQUENCE</scope>
</reference>
<dbReference type="AlphaFoldDB" id="A0A815SD37"/>
<feature type="compositionally biased region" description="Acidic residues" evidence="1">
    <location>
        <begin position="606"/>
        <end position="649"/>
    </location>
</feature>
<gene>
    <name evidence="3" type="ORF">EDS130_LOCUS41801</name>
</gene>
<dbReference type="EMBL" id="CAJNOJ010000570">
    <property type="protein sequence ID" value="CAF1487344.1"/>
    <property type="molecule type" value="Genomic_DNA"/>
</dbReference>
<feature type="region of interest" description="Disordered" evidence="1">
    <location>
        <begin position="18"/>
        <end position="58"/>
    </location>
</feature>
<dbReference type="Proteomes" id="UP000663852">
    <property type="component" value="Unassembled WGS sequence"/>
</dbReference>
<organism evidence="3 4">
    <name type="scientific">Adineta ricciae</name>
    <name type="common">Rotifer</name>
    <dbReference type="NCBI Taxonomy" id="249248"/>
    <lineage>
        <taxon>Eukaryota</taxon>
        <taxon>Metazoa</taxon>
        <taxon>Spiralia</taxon>
        <taxon>Gnathifera</taxon>
        <taxon>Rotifera</taxon>
        <taxon>Eurotatoria</taxon>
        <taxon>Bdelloidea</taxon>
        <taxon>Adinetida</taxon>
        <taxon>Adinetidae</taxon>
        <taxon>Adineta</taxon>
    </lineage>
</organism>
<evidence type="ECO:0000256" key="1">
    <source>
        <dbReference type="SAM" id="MobiDB-lite"/>
    </source>
</evidence>